<accession>A0ABT3PTZ6</accession>
<comment type="caution">
    <text evidence="1">The sequence shown here is derived from an EMBL/GenBank/DDBJ whole genome shotgun (WGS) entry which is preliminary data.</text>
</comment>
<dbReference type="SUPFAM" id="SSF51735">
    <property type="entry name" value="NAD(P)-binding Rossmann-fold domains"/>
    <property type="match status" value="1"/>
</dbReference>
<dbReference type="EMBL" id="JAJNDC010000001">
    <property type="protein sequence ID" value="MCW9711320.1"/>
    <property type="molecule type" value="Genomic_DNA"/>
</dbReference>
<protein>
    <recommendedName>
        <fullName evidence="3">Gfo/Idh/MocA-like oxidoreductase N-terminal domain-containing protein</fullName>
    </recommendedName>
</protein>
<dbReference type="Proteomes" id="UP001207337">
    <property type="component" value="Unassembled WGS sequence"/>
</dbReference>
<dbReference type="Gene3D" id="3.40.50.720">
    <property type="entry name" value="NAD(P)-binding Rossmann-like Domain"/>
    <property type="match status" value="1"/>
</dbReference>
<evidence type="ECO:0000313" key="2">
    <source>
        <dbReference type="Proteomes" id="UP001207337"/>
    </source>
</evidence>
<gene>
    <name evidence="1" type="ORF">LQ318_00250</name>
</gene>
<reference evidence="1 2" key="1">
    <citation type="submission" date="2021-11" db="EMBL/GenBank/DDBJ databases">
        <title>Aliifidinibius sp. nov., a new bacterium isolated from saline soil.</title>
        <authorList>
            <person name="Galisteo C."/>
            <person name="De La Haba R."/>
            <person name="Sanchez-Porro C."/>
            <person name="Ventosa A."/>
        </authorList>
    </citation>
    <scope>NUCLEOTIDE SEQUENCE [LARGE SCALE GENOMIC DNA]</scope>
    <source>
        <strain evidence="1 2">KACC 190600</strain>
    </source>
</reference>
<proteinExistence type="predicted"/>
<organism evidence="1 2">
    <name type="scientific">Fodinibius salicampi</name>
    <dbReference type="NCBI Taxonomy" id="1920655"/>
    <lineage>
        <taxon>Bacteria</taxon>
        <taxon>Pseudomonadati</taxon>
        <taxon>Balneolota</taxon>
        <taxon>Balneolia</taxon>
        <taxon>Balneolales</taxon>
        <taxon>Balneolaceae</taxon>
        <taxon>Fodinibius</taxon>
    </lineage>
</organism>
<name>A0ABT3PTZ6_9BACT</name>
<evidence type="ECO:0008006" key="3">
    <source>
        <dbReference type="Google" id="ProtNLM"/>
    </source>
</evidence>
<dbReference type="InterPro" id="IPR036291">
    <property type="entry name" value="NAD(P)-bd_dom_sf"/>
</dbReference>
<dbReference type="RefSeq" id="WP_265786436.1">
    <property type="nucleotide sequence ID" value="NZ_BAABRS010000001.1"/>
</dbReference>
<keyword evidence="2" id="KW-1185">Reference proteome</keyword>
<dbReference type="Gene3D" id="3.30.360.10">
    <property type="entry name" value="Dihydrodipicolinate Reductase, domain 2"/>
    <property type="match status" value="1"/>
</dbReference>
<sequence>MKIGIVGPAERAVAWENHLRTHQSVSEVTIAPSVKNIHPVDACILVDQSKDRLDHLLNAVKMGLHTFLVGPLPTDSDIVEKIYYASEEANVLLQFSHWPSLAPASKWTAKKITKPTFIQIVRELNYNQRLESDSDFKFLWIDELAFCLRWIKGTVHYIDLKTVQLGSADTHLMHLFLRFDSGATSNIYVSGTALTNSHHRIIADNNFISDCNVLEQSVRLGQKKEGEHLFFNTQSFDASKSAELSAVEFIKSIQLNRPTIYNGYHLMELTKALDKIDKRLRRR</sequence>
<evidence type="ECO:0000313" key="1">
    <source>
        <dbReference type="EMBL" id="MCW9711320.1"/>
    </source>
</evidence>